<dbReference type="AlphaFoldDB" id="A0A7C1JUI0"/>
<keyword evidence="4" id="KW-1133">Transmembrane helix</keyword>
<name>A0A7C1JUI0_THERO</name>
<evidence type="ECO:0000256" key="2">
    <source>
        <dbReference type="ARBA" id="ARBA00022475"/>
    </source>
</evidence>
<dbReference type="Pfam" id="PF00482">
    <property type="entry name" value="T2SSF"/>
    <property type="match status" value="1"/>
</dbReference>
<evidence type="ECO:0000256" key="3">
    <source>
        <dbReference type="ARBA" id="ARBA00022692"/>
    </source>
</evidence>
<dbReference type="InterPro" id="IPR018076">
    <property type="entry name" value="T2SS_GspF_dom"/>
</dbReference>
<evidence type="ECO:0000256" key="5">
    <source>
        <dbReference type="ARBA" id="ARBA00023136"/>
    </source>
</evidence>
<protein>
    <submittedName>
        <fullName evidence="7">Type II secretion system F family protein</fullName>
    </submittedName>
</protein>
<gene>
    <name evidence="7" type="ORF">ENP47_01830</name>
</gene>
<dbReference type="PANTHER" id="PTHR35007:SF2">
    <property type="entry name" value="PILUS ASSEMBLE PROTEIN"/>
    <property type="match status" value="1"/>
</dbReference>
<dbReference type="EMBL" id="DSJL01000002">
    <property type="protein sequence ID" value="HEF64340.1"/>
    <property type="molecule type" value="Genomic_DNA"/>
</dbReference>
<dbReference type="GO" id="GO:0005886">
    <property type="term" value="C:plasma membrane"/>
    <property type="evidence" value="ECO:0007669"/>
    <property type="project" value="UniProtKB-SubCell"/>
</dbReference>
<proteinExistence type="predicted"/>
<evidence type="ECO:0000256" key="1">
    <source>
        <dbReference type="ARBA" id="ARBA00004651"/>
    </source>
</evidence>
<evidence type="ECO:0000313" key="7">
    <source>
        <dbReference type="EMBL" id="HEF64340.1"/>
    </source>
</evidence>
<evidence type="ECO:0000256" key="4">
    <source>
        <dbReference type="ARBA" id="ARBA00022989"/>
    </source>
</evidence>
<evidence type="ECO:0000259" key="6">
    <source>
        <dbReference type="Pfam" id="PF00482"/>
    </source>
</evidence>
<accession>A0A7C1JUI0</accession>
<dbReference type="PANTHER" id="PTHR35007">
    <property type="entry name" value="INTEGRAL MEMBRANE PROTEIN-RELATED"/>
    <property type="match status" value="1"/>
</dbReference>
<organism evidence="7">
    <name type="scientific">Thermomicrobium roseum</name>
    <dbReference type="NCBI Taxonomy" id="500"/>
    <lineage>
        <taxon>Bacteria</taxon>
        <taxon>Pseudomonadati</taxon>
        <taxon>Thermomicrobiota</taxon>
        <taxon>Thermomicrobia</taxon>
        <taxon>Thermomicrobiales</taxon>
        <taxon>Thermomicrobiaceae</taxon>
        <taxon>Thermomicrobium</taxon>
    </lineage>
</organism>
<reference evidence="7" key="1">
    <citation type="journal article" date="2020" name="mSystems">
        <title>Genome- and Community-Level Interaction Insights into Carbon Utilization and Element Cycling Functions of Hydrothermarchaeota in Hydrothermal Sediment.</title>
        <authorList>
            <person name="Zhou Z."/>
            <person name="Liu Y."/>
            <person name="Xu W."/>
            <person name="Pan J."/>
            <person name="Luo Z.H."/>
            <person name="Li M."/>
        </authorList>
    </citation>
    <scope>NUCLEOTIDE SEQUENCE [LARGE SCALE GENOMIC DNA]</scope>
    <source>
        <strain evidence="7">SpSt-222</strain>
    </source>
</reference>
<comment type="subcellular location">
    <subcellularLocation>
        <location evidence="1">Cell membrane</location>
        <topology evidence="1">Multi-pass membrane protein</topology>
    </subcellularLocation>
</comment>
<comment type="caution">
    <text evidence="7">The sequence shown here is derived from an EMBL/GenBank/DDBJ whole genome shotgun (WGS) entry which is preliminary data.</text>
</comment>
<keyword evidence="3" id="KW-0812">Transmembrane</keyword>
<sequence>MLVLISLVLALGSIVLILLGVREQRRQLVLEQRLAHFGHRVPSLDDLELQFPFRQRVLYPMLERLAQIVLRFTPGSSLERMERRLVEAGLAGSLRPMTFLGIRFGLALLLAGLGAFPMLSGSGPILYRLGMPLTLAILGWVLPNTWLSRRVAQRKRAIQRALPDAIDLLVISVEAGLGFDQALLRVVEKWDNELTKEFARTLSEMRMGVPRRQALRDLAQRVNVDDLNVFIASLVQADQLGVSISQVLRAQANQMRLRRRQRAQELAHKAPIKMIFPMVFLIFPAMYVVILGPAIPRIVEAFR</sequence>
<keyword evidence="5" id="KW-0472">Membrane</keyword>
<keyword evidence="2" id="KW-1003">Cell membrane</keyword>
<feature type="domain" description="Type II secretion system protein GspF" evidence="6">
    <location>
        <begin position="166"/>
        <end position="291"/>
    </location>
</feature>